<keyword evidence="5" id="KW-0812">Transmembrane</keyword>
<dbReference type="PaxDb" id="9986-ENSOCUP00000020699"/>
<dbReference type="EMBL" id="AAGW02015645">
    <property type="status" value="NOT_ANNOTATED_CDS"/>
    <property type="molecule type" value="Genomic_DNA"/>
</dbReference>
<reference evidence="7" key="2">
    <citation type="submission" date="2025-08" db="UniProtKB">
        <authorList>
            <consortium name="Ensembl"/>
        </authorList>
    </citation>
    <scope>IDENTIFICATION</scope>
    <source>
        <strain evidence="7">Thorbecke</strain>
    </source>
</reference>
<keyword evidence="8" id="KW-1185">Reference proteome</keyword>
<comment type="similarity">
    <text evidence="4">Belongs to the cytochrome b5 family.</text>
</comment>
<dbReference type="InterPro" id="IPR036400">
    <property type="entry name" value="Cyt_B5-like_heme/steroid_sf"/>
</dbReference>
<keyword evidence="5" id="KW-0472">Membrane</keyword>
<dbReference type="Gene3D" id="3.10.120.10">
    <property type="entry name" value="Cytochrome b5-like heme/steroid binding domain"/>
    <property type="match status" value="1"/>
</dbReference>
<dbReference type="Pfam" id="PF00173">
    <property type="entry name" value="Cyt-b5"/>
    <property type="match status" value="1"/>
</dbReference>
<organism evidence="7 8">
    <name type="scientific">Oryctolagus cuniculus</name>
    <name type="common">Rabbit</name>
    <dbReference type="NCBI Taxonomy" id="9986"/>
    <lineage>
        <taxon>Eukaryota</taxon>
        <taxon>Metazoa</taxon>
        <taxon>Chordata</taxon>
        <taxon>Craniata</taxon>
        <taxon>Vertebrata</taxon>
        <taxon>Euteleostomi</taxon>
        <taxon>Mammalia</taxon>
        <taxon>Eutheria</taxon>
        <taxon>Euarchontoglires</taxon>
        <taxon>Glires</taxon>
        <taxon>Lagomorpha</taxon>
        <taxon>Leporidae</taxon>
        <taxon>Oryctolagus</taxon>
    </lineage>
</organism>
<evidence type="ECO:0000256" key="3">
    <source>
        <dbReference type="ARBA" id="ARBA00023004"/>
    </source>
</evidence>
<dbReference type="InParanoid" id="G1TUH3"/>
<dbReference type="SUPFAM" id="SSF55856">
    <property type="entry name" value="Cytochrome b5-like heme/steroid binding domain"/>
    <property type="match status" value="1"/>
</dbReference>
<reference evidence="7" key="3">
    <citation type="submission" date="2025-09" db="UniProtKB">
        <authorList>
            <consortium name="Ensembl"/>
        </authorList>
    </citation>
    <scope>IDENTIFICATION</scope>
    <source>
        <strain evidence="7">Thorbecke</strain>
    </source>
</reference>
<dbReference type="GO" id="GO:0020037">
    <property type="term" value="F:heme binding"/>
    <property type="evidence" value="ECO:0007669"/>
    <property type="project" value="TreeGrafter"/>
</dbReference>
<evidence type="ECO:0000313" key="7">
    <source>
        <dbReference type="Ensembl" id="ENSOCUP00000020699.2"/>
    </source>
</evidence>
<sequence length="120" mass="13655">MMIHRRVSNIICFLNNHPRGERVLQEQAGTDACESFRGVGTSSMPGRCYIGNIHLSDLKPWGGSKDTSQKNVCKQCWAYWILPNVGTILIGFLGHHYTLESYLNETFACFPIFPMHIRHS</sequence>
<keyword evidence="3" id="KW-0408">Iron</keyword>
<evidence type="ECO:0000256" key="2">
    <source>
        <dbReference type="ARBA" id="ARBA00022723"/>
    </source>
</evidence>
<dbReference type="eggNOG" id="KOG0537">
    <property type="taxonomic scope" value="Eukaryota"/>
</dbReference>
<keyword evidence="1" id="KW-0349">Heme</keyword>
<evidence type="ECO:0000259" key="6">
    <source>
        <dbReference type="PROSITE" id="PS50255"/>
    </source>
</evidence>
<dbReference type="GeneTree" id="ENSGT00940000155584"/>
<dbReference type="InterPro" id="IPR050668">
    <property type="entry name" value="Cytochrome_b5"/>
</dbReference>
<keyword evidence="2" id="KW-0479">Metal-binding</keyword>
<dbReference type="Ensembl" id="ENSOCUT00000027583.2">
    <property type="protein sequence ID" value="ENSOCUP00000020699.2"/>
    <property type="gene ID" value="ENSOCUG00000022393.2"/>
</dbReference>
<feature type="domain" description="Cytochrome b5 heme-binding" evidence="6">
    <location>
        <begin position="1"/>
        <end position="59"/>
    </location>
</feature>
<evidence type="ECO:0000256" key="5">
    <source>
        <dbReference type="SAM" id="Phobius"/>
    </source>
</evidence>
<protein>
    <recommendedName>
        <fullName evidence="6">Cytochrome b5 heme-binding domain-containing protein</fullName>
    </recommendedName>
</protein>
<evidence type="ECO:0000256" key="1">
    <source>
        <dbReference type="ARBA" id="ARBA00022617"/>
    </source>
</evidence>
<feature type="transmembrane region" description="Helical" evidence="5">
    <location>
        <begin position="77"/>
        <end position="97"/>
    </location>
</feature>
<dbReference type="InterPro" id="IPR001199">
    <property type="entry name" value="Cyt_B5-like_heme/steroid-bd"/>
</dbReference>
<dbReference type="STRING" id="9986.ENSOCUP00000020699"/>
<dbReference type="PANTHER" id="PTHR19359:SF95">
    <property type="entry name" value="CYTOCHROME B5 TYPE B"/>
    <property type="match status" value="1"/>
</dbReference>
<dbReference type="SMR" id="G1TUH3"/>
<accession>G1TUH3</accession>
<proteinExistence type="inferred from homology"/>
<dbReference type="Proteomes" id="UP000001811">
    <property type="component" value="Chromosome 14"/>
</dbReference>
<keyword evidence="5" id="KW-1133">Transmembrane helix</keyword>
<name>G1TUH3_RABIT</name>
<dbReference type="PANTHER" id="PTHR19359">
    <property type="entry name" value="CYTOCHROME B5"/>
    <property type="match status" value="1"/>
</dbReference>
<dbReference type="GO" id="GO:0046872">
    <property type="term" value="F:metal ion binding"/>
    <property type="evidence" value="ECO:0007669"/>
    <property type="project" value="UniProtKB-KW"/>
</dbReference>
<evidence type="ECO:0000256" key="4">
    <source>
        <dbReference type="ARBA" id="ARBA00038168"/>
    </source>
</evidence>
<dbReference type="HOGENOM" id="CLU_102602_3_3_1"/>
<dbReference type="AlphaFoldDB" id="G1TUH3"/>
<dbReference type="GO" id="GO:0005741">
    <property type="term" value="C:mitochondrial outer membrane"/>
    <property type="evidence" value="ECO:0007669"/>
    <property type="project" value="TreeGrafter"/>
</dbReference>
<dbReference type="PROSITE" id="PS50255">
    <property type="entry name" value="CYTOCHROME_B5_2"/>
    <property type="match status" value="1"/>
</dbReference>
<reference evidence="7 8" key="1">
    <citation type="journal article" date="2011" name="Nature">
        <title>A high-resolution map of human evolutionary constraint using 29 mammals.</title>
        <authorList>
            <person name="Lindblad-Toh K."/>
            <person name="Garber M."/>
            <person name="Zuk O."/>
            <person name="Lin M.F."/>
            <person name="Parker B.J."/>
            <person name="Washietl S."/>
            <person name="Kheradpour P."/>
            <person name="Ernst J."/>
            <person name="Jordan G."/>
            <person name="Mauceli E."/>
            <person name="Ward L.D."/>
            <person name="Lowe C.B."/>
            <person name="Holloway A.K."/>
            <person name="Clamp M."/>
            <person name="Gnerre S."/>
            <person name="Alfoldi J."/>
            <person name="Beal K."/>
            <person name="Chang J."/>
            <person name="Clawson H."/>
            <person name="Cuff J."/>
            <person name="Di Palma F."/>
            <person name="Fitzgerald S."/>
            <person name="Flicek P."/>
            <person name="Guttman M."/>
            <person name="Hubisz M.J."/>
            <person name="Jaffe D.B."/>
            <person name="Jungreis I."/>
            <person name="Kent W.J."/>
            <person name="Kostka D."/>
            <person name="Lara M."/>
            <person name="Martins A.L."/>
            <person name="Massingham T."/>
            <person name="Moltke I."/>
            <person name="Raney B.J."/>
            <person name="Rasmussen M.D."/>
            <person name="Robinson J."/>
            <person name="Stark A."/>
            <person name="Vilella A.J."/>
            <person name="Wen J."/>
            <person name="Xie X."/>
            <person name="Zody M.C."/>
            <person name="Baldwin J."/>
            <person name="Bloom T."/>
            <person name="Chin C.W."/>
            <person name="Heiman D."/>
            <person name="Nicol R."/>
            <person name="Nusbaum C."/>
            <person name="Young S."/>
            <person name="Wilkinson J."/>
            <person name="Worley K.C."/>
            <person name="Kovar C.L."/>
            <person name="Muzny D.M."/>
            <person name="Gibbs R.A."/>
            <person name="Cree A."/>
            <person name="Dihn H.H."/>
            <person name="Fowler G."/>
            <person name="Jhangiani S."/>
            <person name="Joshi V."/>
            <person name="Lee S."/>
            <person name="Lewis L.R."/>
            <person name="Nazareth L.V."/>
            <person name="Okwuonu G."/>
            <person name="Santibanez J."/>
            <person name="Warren W.C."/>
            <person name="Mardis E.R."/>
            <person name="Weinstock G.M."/>
            <person name="Wilson R.K."/>
            <person name="Delehaunty K."/>
            <person name="Dooling D."/>
            <person name="Fronik C."/>
            <person name="Fulton L."/>
            <person name="Fulton B."/>
            <person name="Graves T."/>
            <person name="Minx P."/>
            <person name="Sodergren E."/>
            <person name="Birney E."/>
            <person name="Margulies E.H."/>
            <person name="Herrero J."/>
            <person name="Green E.D."/>
            <person name="Haussler D."/>
            <person name="Siepel A."/>
            <person name="Goldman N."/>
            <person name="Pollard K.S."/>
            <person name="Pedersen J.S."/>
            <person name="Lander E.S."/>
            <person name="Kellis M."/>
        </authorList>
    </citation>
    <scope>NUCLEOTIDE SEQUENCE [LARGE SCALE GENOMIC DNA]</scope>
    <source>
        <strain evidence="7 8">Thorbecke inbred</strain>
    </source>
</reference>
<evidence type="ECO:0000313" key="8">
    <source>
        <dbReference type="Proteomes" id="UP000001811"/>
    </source>
</evidence>